<dbReference type="AlphaFoldDB" id="A0AAE1NL10"/>
<gene>
    <name evidence="2" type="ORF">Pmani_035773</name>
</gene>
<comment type="caution">
    <text evidence="2">The sequence shown here is derived from an EMBL/GenBank/DDBJ whole genome shotgun (WGS) entry which is preliminary data.</text>
</comment>
<evidence type="ECO:0000313" key="3">
    <source>
        <dbReference type="Proteomes" id="UP001292094"/>
    </source>
</evidence>
<evidence type="ECO:0000256" key="1">
    <source>
        <dbReference type="SAM" id="MobiDB-lite"/>
    </source>
</evidence>
<dbReference type="EMBL" id="JAWZYT010005161">
    <property type="protein sequence ID" value="KAK4291398.1"/>
    <property type="molecule type" value="Genomic_DNA"/>
</dbReference>
<keyword evidence="3" id="KW-1185">Reference proteome</keyword>
<sequence length="140" mass="15294">MERDIYLEKGKRFLEGKEVERIQLAKRGRKGCGGGKRGKWRGGVERLVGRGSRWQPNPRPTPGDTWASQPSEAAGGAAGDGLWKKGRRGSMMEGWPVGGDGRDAPLHSHCCRPDADYRQEGGGGAHSLPSCLLLMVMRLR</sequence>
<organism evidence="2 3">
    <name type="scientific">Petrolisthes manimaculis</name>
    <dbReference type="NCBI Taxonomy" id="1843537"/>
    <lineage>
        <taxon>Eukaryota</taxon>
        <taxon>Metazoa</taxon>
        <taxon>Ecdysozoa</taxon>
        <taxon>Arthropoda</taxon>
        <taxon>Crustacea</taxon>
        <taxon>Multicrustacea</taxon>
        <taxon>Malacostraca</taxon>
        <taxon>Eumalacostraca</taxon>
        <taxon>Eucarida</taxon>
        <taxon>Decapoda</taxon>
        <taxon>Pleocyemata</taxon>
        <taxon>Anomura</taxon>
        <taxon>Galatheoidea</taxon>
        <taxon>Porcellanidae</taxon>
        <taxon>Petrolisthes</taxon>
    </lineage>
</organism>
<evidence type="ECO:0000313" key="2">
    <source>
        <dbReference type="EMBL" id="KAK4291398.1"/>
    </source>
</evidence>
<reference evidence="2" key="1">
    <citation type="submission" date="2023-11" db="EMBL/GenBank/DDBJ databases">
        <title>Genome assemblies of two species of porcelain crab, Petrolisthes cinctipes and Petrolisthes manimaculis (Anomura: Porcellanidae).</title>
        <authorList>
            <person name="Angst P."/>
        </authorList>
    </citation>
    <scope>NUCLEOTIDE SEQUENCE</scope>
    <source>
        <strain evidence="2">PB745_02</strain>
        <tissue evidence="2">Gill</tissue>
    </source>
</reference>
<name>A0AAE1NL10_9EUCA</name>
<protein>
    <submittedName>
        <fullName evidence="2">Uncharacterized protein</fullName>
    </submittedName>
</protein>
<feature type="compositionally biased region" description="Basic residues" evidence="1">
    <location>
        <begin position="28"/>
        <end position="40"/>
    </location>
</feature>
<feature type="region of interest" description="Disordered" evidence="1">
    <location>
        <begin position="28"/>
        <end position="100"/>
    </location>
</feature>
<proteinExistence type="predicted"/>
<accession>A0AAE1NL10</accession>
<dbReference type="Proteomes" id="UP001292094">
    <property type="component" value="Unassembled WGS sequence"/>
</dbReference>